<dbReference type="Proteomes" id="UP001576776">
    <property type="component" value="Unassembled WGS sequence"/>
</dbReference>
<dbReference type="EMBL" id="JBHFNS010000093">
    <property type="protein sequence ID" value="MFB2939074.1"/>
    <property type="molecule type" value="Genomic_DNA"/>
</dbReference>
<evidence type="ECO:0000313" key="2">
    <source>
        <dbReference type="Proteomes" id="UP001576776"/>
    </source>
</evidence>
<proteinExistence type="predicted"/>
<evidence type="ECO:0000313" key="1">
    <source>
        <dbReference type="EMBL" id="MFB2939074.1"/>
    </source>
</evidence>
<comment type="caution">
    <text evidence="1">The sequence shown here is derived from an EMBL/GenBank/DDBJ whole genome shotgun (WGS) entry which is preliminary data.</text>
</comment>
<dbReference type="Pfam" id="PF19991">
    <property type="entry name" value="HMA_2"/>
    <property type="match status" value="1"/>
</dbReference>
<keyword evidence="2" id="KW-1185">Reference proteome</keyword>
<organism evidence="1 2">
    <name type="scientific">Floridaenema fluviatile BLCC-F154</name>
    <dbReference type="NCBI Taxonomy" id="3153640"/>
    <lineage>
        <taxon>Bacteria</taxon>
        <taxon>Bacillati</taxon>
        <taxon>Cyanobacteriota</taxon>
        <taxon>Cyanophyceae</taxon>
        <taxon>Oscillatoriophycideae</taxon>
        <taxon>Aerosakkonematales</taxon>
        <taxon>Aerosakkonemataceae</taxon>
        <taxon>Floridanema</taxon>
        <taxon>Floridanema fluviatile</taxon>
    </lineage>
</organism>
<reference evidence="1 2" key="1">
    <citation type="submission" date="2024-09" db="EMBL/GenBank/DDBJ databases">
        <title>Floridaenema gen nov. (Aerosakkonemataceae, Aerosakkonematales ord. nov., Cyanobacteria) from benthic tropical and subtropical fresh waters, with the description of four new species.</title>
        <authorList>
            <person name="Moretto J.A."/>
            <person name="Berthold D.E."/>
            <person name="Lefler F.W."/>
            <person name="Huang I.-S."/>
            <person name="Laughinghouse H. IV."/>
        </authorList>
    </citation>
    <scope>NUCLEOTIDE SEQUENCE [LARGE SCALE GENOMIC DNA]</scope>
    <source>
        <strain evidence="1 2">BLCC-F154</strain>
    </source>
</reference>
<protein>
    <submittedName>
        <fullName evidence="1">HMA2 domain-containing protein</fullName>
    </submittedName>
</protein>
<sequence length="121" mass="13794">MPVLTKEVQENLNYRVVHSIPGRIRIRISRLVNDSEYGNNLQHLIQALDFVSYVRINPAASSLVVEYNFNNQGFTETIEEQIFQAIASAEKLPTQAEEITQEKLAAITNPGIAPRHHLQRR</sequence>
<name>A0ABV4YLG8_9CYAN</name>
<accession>A0ABV4YLG8</accession>
<dbReference type="RefSeq" id="WP_413260547.1">
    <property type="nucleotide sequence ID" value="NZ_JBHFNS010000093.1"/>
</dbReference>
<gene>
    <name evidence="1" type="ORF">ACE1B6_27795</name>
</gene>